<evidence type="ECO:0000313" key="2">
    <source>
        <dbReference type="EMBL" id="MDQ0483963.1"/>
    </source>
</evidence>
<dbReference type="Proteomes" id="UP001226720">
    <property type="component" value="Unassembled WGS sequence"/>
</dbReference>
<keyword evidence="1" id="KW-0812">Transmembrane</keyword>
<feature type="transmembrane region" description="Helical" evidence="1">
    <location>
        <begin position="12"/>
        <end position="29"/>
    </location>
</feature>
<keyword evidence="1" id="KW-0472">Membrane</keyword>
<protein>
    <submittedName>
        <fullName evidence="2">Magnesium-transporting ATPase (P-type)</fullName>
    </submittedName>
</protein>
<organism evidence="2 3">
    <name type="scientific">Guptibacillus hwajinpoensis</name>
    <dbReference type="NCBI Taxonomy" id="208199"/>
    <lineage>
        <taxon>Bacteria</taxon>
        <taxon>Bacillati</taxon>
        <taxon>Bacillota</taxon>
        <taxon>Bacilli</taxon>
        <taxon>Bacillales</taxon>
        <taxon>Guptibacillaceae</taxon>
        <taxon>Guptibacillus</taxon>
    </lineage>
</organism>
<evidence type="ECO:0000313" key="3">
    <source>
        <dbReference type="Proteomes" id="UP001226720"/>
    </source>
</evidence>
<keyword evidence="1" id="KW-1133">Transmembrane helix</keyword>
<reference evidence="2" key="1">
    <citation type="submission" date="2023-07" db="EMBL/GenBank/DDBJ databases">
        <title>Genomic Encyclopedia of Type Strains, Phase IV (KMG-IV): sequencing the most valuable type-strain genomes for metagenomic binning, comparative biology and taxonomic classification.</title>
        <authorList>
            <person name="Goeker M."/>
        </authorList>
    </citation>
    <scope>NUCLEOTIDE SEQUENCE [LARGE SCALE GENOMIC DNA]</scope>
    <source>
        <strain evidence="2">JSM 076093</strain>
    </source>
</reference>
<comment type="caution">
    <text evidence="2">The sequence shown here is derived from an EMBL/GenBank/DDBJ whole genome shotgun (WGS) entry which is preliminary data.</text>
</comment>
<feature type="transmembrane region" description="Helical" evidence="1">
    <location>
        <begin position="75"/>
        <end position="95"/>
    </location>
</feature>
<accession>A0ABU0K3M8</accession>
<dbReference type="GeneID" id="301328271"/>
<gene>
    <name evidence="2" type="ORF">QO000_002947</name>
</gene>
<name>A0ABU0K3M8_9BACL</name>
<keyword evidence="3" id="KW-1185">Reference proteome</keyword>
<dbReference type="RefSeq" id="WP_301552620.1">
    <property type="nucleotide sequence ID" value="NZ_JAQRMZ010000009.1"/>
</dbReference>
<dbReference type="EMBL" id="JAUSWM010000005">
    <property type="protein sequence ID" value="MDQ0483963.1"/>
    <property type="molecule type" value="Genomic_DNA"/>
</dbReference>
<feature type="transmembrane region" description="Helical" evidence="1">
    <location>
        <begin position="41"/>
        <end position="63"/>
    </location>
</feature>
<evidence type="ECO:0000256" key="1">
    <source>
        <dbReference type="SAM" id="Phobius"/>
    </source>
</evidence>
<proteinExistence type="predicted"/>
<sequence length="98" mass="11069">MYYHTKMTTWRTYLFLILSLLTTLAMFLIDPISTNAGESVGIFLMFFIIAGCALSVLLAFVVFRTSEEKKGLASIALLLTLFNVAITLYFLWVGFRLA</sequence>